<gene>
    <name evidence="3" type="ORF">VOI36_30335</name>
</gene>
<evidence type="ECO:0008006" key="5">
    <source>
        <dbReference type="Google" id="ProtNLM"/>
    </source>
</evidence>
<sequence>MKVPDRTRRAGPWYTPARRHSDSDYKNMSATLDRPPRKPLRASSPVVFGCLSFAVGGPLVAALVWPSVMLVAWSVIHGPQWDTLKLCAGMVLMVFVASFVFGYFLPAAVAGGIMGAIGTRIRRRWFVLLGIVVGTASMIGYVLLQTYLLKLDEIGGIDWIAILDSFVTSGVMSHWLHRRLERLR</sequence>
<feature type="transmembrane region" description="Helical" evidence="2">
    <location>
        <begin position="156"/>
        <end position="176"/>
    </location>
</feature>
<organism evidence="3 4">
    <name type="scientific">Burkholderia theae</name>
    <dbReference type="NCBI Taxonomy" id="3143496"/>
    <lineage>
        <taxon>Bacteria</taxon>
        <taxon>Pseudomonadati</taxon>
        <taxon>Pseudomonadota</taxon>
        <taxon>Betaproteobacteria</taxon>
        <taxon>Burkholderiales</taxon>
        <taxon>Burkholderiaceae</taxon>
        <taxon>Burkholderia</taxon>
    </lineage>
</organism>
<keyword evidence="2" id="KW-1133">Transmembrane helix</keyword>
<dbReference type="EMBL" id="JBCPYA010000016">
    <property type="protein sequence ID" value="MEN2474216.1"/>
    <property type="molecule type" value="Genomic_DNA"/>
</dbReference>
<feature type="region of interest" description="Disordered" evidence="1">
    <location>
        <begin position="1"/>
        <end position="38"/>
    </location>
</feature>
<reference evidence="3 4" key="1">
    <citation type="submission" date="2024-05" db="EMBL/GenBank/DDBJ databases">
        <title>Burkholderia sp. Nov. a novel bacteria isolated from rhizosphere soil of Camellia sinensis.</title>
        <authorList>
            <person name="Dong Y."/>
        </authorList>
    </citation>
    <scope>NUCLEOTIDE SEQUENCE [LARGE SCALE GENOMIC DNA]</scope>
    <source>
        <strain evidence="3 4">GS2Y</strain>
    </source>
</reference>
<evidence type="ECO:0000256" key="1">
    <source>
        <dbReference type="SAM" id="MobiDB-lite"/>
    </source>
</evidence>
<feature type="transmembrane region" description="Helical" evidence="2">
    <location>
        <begin position="88"/>
        <end position="113"/>
    </location>
</feature>
<keyword evidence="2" id="KW-0472">Membrane</keyword>
<dbReference type="RefSeq" id="WP_343494553.1">
    <property type="nucleotide sequence ID" value="NZ_JBCPYA010000016.1"/>
</dbReference>
<feature type="transmembrane region" description="Helical" evidence="2">
    <location>
        <begin position="125"/>
        <end position="144"/>
    </location>
</feature>
<keyword evidence="2" id="KW-0812">Transmembrane</keyword>
<evidence type="ECO:0000256" key="2">
    <source>
        <dbReference type="SAM" id="Phobius"/>
    </source>
</evidence>
<protein>
    <recommendedName>
        <fullName evidence="5">Transmembrane protein</fullName>
    </recommendedName>
</protein>
<evidence type="ECO:0000313" key="4">
    <source>
        <dbReference type="Proteomes" id="UP001466933"/>
    </source>
</evidence>
<evidence type="ECO:0000313" key="3">
    <source>
        <dbReference type="EMBL" id="MEN2474216.1"/>
    </source>
</evidence>
<keyword evidence="4" id="KW-1185">Reference proteome</keyword>
<comment type="caution">
    <text evidence="3">The sequence shown here is derived from an EMBL/GenBank/DDBJ whole genome shotgun (WGS) entry which is preliminary data.</text>
</comment>
<dbReference type="Proteomes" id="UP001466933">
    <property type="component" value="Unassembled WGS sequence"/>
</dbReference>
<name>A0ABU9WQ56_9BURK</name>
<feature type="transmembrane region" description="Helical" evidence="2">
    <location>
        <begin position="46"/>
        <end position="76"/>
    </location>
</feature>
<proteinExistence type="predicted"/>
<accession>A0ABU9WQ56</accession>